<feature type="coiled-coil region" evidence="1">
    <location>
        <begin position="216"/>
        <end position="261"/>
    </location>
</feature>
<organism evidence="3 4">
    <name type="scientific">Stentor coeruleus</name>
    <dbReference type="NCBI Taxonomy" id="5963"/>
    <lineage>
        <taxon>Eukaryota</taxon>
        <taxon>Sar</taxon>
        <taxon>Alveolata</taxon>
        <taxon>Ciliophora</taxon>
        <taxon>Postciliodesmatophora</taxon>
        <taxon>Heterotrichea</taxon>
        <taxon>Heterotrichida</taxon>
        <taxon>Stentoridae</taxon>
        <taxon>Stentor</taxon>
    </lineage>
</organism>
<accession>A0A1R2B8W2</accession>
<sequence length="270" mass="31831">MDSLKNDTQISFASYSPKVVKPEAINSSKTISQGTSPVKSRHPNGLEMFYLMQSKKNAIKEIEIVNNRISQLIKTEEKAKKKIEIAQRKAEQIQKAKERHSLDVKDKELHKEIRKIEEEQIRKRNQEDKIQRINNIKSYQDMIFKDRQINAKEIKDRSKEHDALYKQFRTVVEQEKNEKKVNRYTEASEHKQKKGVNVNSYQQQLKEEYEKRIAIEKAAHLELINKKKELEKYESQIFSRLANTEQTQNEALKNLESLAKVSLFHLGLRP</sequence>
<evidence type="ECO:0000256" key="1">
    <source>
        <dbReference type="SAM" id="Coils"/>
    </source>
</evidence>
<reference evidence="3 4" key="1">
    <citation type="submission" date="2016-11" db="EMBL/GenBank/DDBJ databases">
        <title>The macronuclear genome of Stentor coeruleus: a giant cell with tiny introns.</title>
        <authorList>
            <person name="Slabodnick M."/>
            <person name="Ruby J.G."/>
            <person name="Reiff S.B."/>
            <person name="Swart E.C."/>
            <person name="Gosai S."/>
            <person name="Prabakaran S."/>
            <person name="Witkowska E."/>
            <person name="Larue G.E."/>
            <person name="Fisher S."/>
            <person name="Freeman R.M."/>
            <person name="Gunawardena J."/>
            <person name="Chu W."/>
            <person name="Stover N.A."/>
            <person name="Gregory B.D."/>
            <person name="Nowacki M."/>
            <person name="Derisi J."/>
            <person name="Roy S.W."/>
            <person name="Marshall W.F."/>
            <person name="Sood P."/>
        </authorList>
    </citation>
    <scope>NUCLEOTIDE SEQUENCE [LARGE SCALE GENOMIC DNA]</scope>
    <source>
        <strain evidence="3">WM001</strain>
    </source>
</reference>
<feature type="coiled-coil region" evidence="1">
    <location>
        <begin position="55"/>
        <end position="136"/>
    </location>
</feature>
<keyword evidence="1" id="KW-0175">Coiled coil</keyword>
<feature type="region of interest" description="Disordered" evidence="2">
    <location>
        <begin position="23"/>
        <end position="43"/>
    </location>
</feature>
<evidence type="ECO:0000313" key="3">
    <source>
        <dbReference type="EMBL" id="OMJ73221.1"/>
    </source>
</evidence>
<dbReference type="AlphaFoldDB" id="A0A1R2B8W2"/>
<name>A0A1R2B8W2_9CILI</name>
<protein>
    <submittedName>
        <fullName evidence="3">Uncharacterized protein</fullName>
    </submittedName>
</protein>
<comment type="caution">
    <text evidence="3">The sequence shown here is derived from an EMBL/GenBank/DDBJ whole genome shotgun (WGS) entry which is preliminary data.</text>
</comment>
<evidence type="ECO:0000313" key="4">
    <source>
        <dbReference type="Proteomes" id="UP000187209"/>
    </source>
</evidence>
<evidence type="ECO:0000256" key="2">
    <source>
        <dbReference type="SAM" id="MobiDB-lite"/>
    </source>
</evidence>
<feature type="compositionally biased region" description="Polar residues" evidence="2">
    <location>
        <begin position="25"/>
        <end position="38"/>
    </location>
</feature>
<dbReference type="EMBL" id="MPUH01000837">
    <property type="protein sequence ID" value="OMJ73221.1"/>
    <property type="molecule type" value="Genomic_DNA"/>
</dbReference>
<proteinExistence type="predicted"/>
<dbReference type="Proteomes" id="UP000187209">
    <property type="component" value="Unassembled WGS sequence"/>
</dbReference>
<keyword evidence="4" id="KW-1185">Reference proteome</keyword>
<gene>
    <name evidence="3" type="ORF">SteCoe_28133</name>
</gene>